<dbReference type="Proteomes" id="UP000598633">
    <property type="component" value="Unassembled WGS sequence"/>
</dbReference>
<evidence type="ECO:0000256" key="1">
    <source>
        <dbReference type="SAM" id="SignalP"/>
    </source>
</evidence>
<dbReference type="InterPro" id="IPR010870">
    <property type="entry name" value="Porin_O/P"/>
</dbReference>
<dbReference type="AlphaFoldDB" id="A0A8J7CGG1"/>
<dbReference type="EMBL" id="JACXWA010000088">
    <property type="protein sequence ID" value="MBD3870784.1"/>
    <property type="molecule type" value="Genomic_DNA"/>
</dbReference>
<keyword evidence="1" id="KW-0732">Signal</keyword>
<dbReference type="Gene3D" id="2.40.160.10">
    <property type="entry name" value="Porin"/>
    <property type="match status" value="1"/>
</dbReference>
<dbReference type="InterPro" id="IPR023614">
    <property type="entry name" value="Porin_dom_sf"/>
</dbReference>
<feature type="chain" id="PRO_5035171908" description="Phosphate-selective porin O and P" evidence="1">
    <location>
        <begin position="25"/>
        <end position="453"/>
    </location>
</feature>
<protein>
    <recommendedName>
        <fullName evidence="4">Phosphate-selective porin O and P</fullName>
    </recommendedName>
</protein>
<organism evidence="2 3">
    <name type="scientific">Candidatus Sulfomarinibacter kjeldsenii</name>
    <dbReference type="NCBI Taxonomy" id="2885994"/>
    <lineage>
        <taxon>Bacteria</taxon>
        <taxon>Pseudomonadati</taxon>
        <taxon>Acidobacteriota</taxon>
        <taxon>Thermoanaerobaculia</taxon>
        <taxon>Thermoanaerobaculales</taxon>
        <taxon>Candidatus Sulfomarinibacteraceae</taxon>
        <taxon>Candidatus Sulfomarinibacter</taxon>
    </lineage>
</organism>
<sequence>MRVVRASILLTVAISAVMTAPVLAEDGTKDEPNPLRVFYDQGFRFATSDGAFSLRINGLLQTRYSYVDYDPMIRFNQEDYSNFFVRRARLYFWGNAGSERFTYFIHVQLEPNQAINANDLWVEYEFSDLLRLGTGRMKISYGLEFMNSGSALGMVERSLMYGETDIDLGSVTKQGPRYPGGGTERFGLSWYAYTGFATGGMTLYRSQGIQLRGHKGSDSTSTFEYQVGVWQGRSTTSLSNGGSGHLLAARVGYHPWGFVDWRVVGDVAHSPHFKLGMIGSIYTNSSETVHAFDERGHNLAAVAHYRGWSVDAEWGTESYNFDEFADDFDREGWRVAVGWYVVPRKLELRVRRAAITRLKDPTFQTANESGLGTVQVLDGDGWTPAIEAKISETSAAVSYRLPGWRNKVALDVSRLERSFAADPDAILNGVPNPITKAPNQIDTRVRAMVQLVF</sequence>
<comment type="caution">
    <text evidence="2">The sequence shown here is derived from an EMBL/GenBank/DDBJ whole genome shotgun (WGS) entry which is preliminary data.</text>
</comment>
<evidence type="ECO:0008006" key="4">
    <source>
        <dbReference type="Google" id="ProtNLM"/>
    </source>
</evidence>
<gene>
    <name evidence="2" type="ORF">IFJ97_05425</name>
</gene>
<name>A0A8J7CGG1_9BACT</name>
<reference evidence="2 3" key="1">
    <citation type="submission" date="2020-08" db="EMBL/GenBank/DDBJ databases">
        <title>Acidobacteriota in marine sediments use diverse sulfur dissimilation pathways.</title>
        <authorList>
            <person name="Wasmund K."/>
        </authorList>
    </citation>
    <scope>NUCLEOTIDE SEQUENCE [LARGE SCALE GENOMIC DNA]</scope>
    <source>
        <strain evidence="2">MAG AM3-A</strain>
    </source>
</reference>
<feature type="signal peptide" evidence="1">
    <location>
        <begin position="1"/>
        <end position="24"/>
    </location>
</feature>
<proteinExistence type="predicted"/>
<accession>A0A8J7CGG1</accession>
<evidence type="ECO:0000313" key="2">
    <source>
        <dbReference type="EMBL" id="MBD3870784.1"/>
    </source>
</evidence>
<evidence type="ECO:0000313" key="3">
    <source>
        <dbReference type="Proteomes" id="UP000598633"/>
    </source>
</evidence>
<dbReference type="Pfam" id="PF07396">
    <property type="entry name" value="Porin_O_P"/>
    <property type="match status" value="1"/>
</dbReference>